<sequence length="118" mass="13954">MDRSWIHMHTRGKTQYIHGVKEFINFAIGHMKPGITEMLCPCNRCNNLLYRSPHQVEDHLYANGMVMDYGKWIFHGEEESDDDLEEEESEEEVDEVFEMLHDLQENRFGDDGEPQDHV</sequence>
<proteinExistence type="predicted"/>
<reference evidence="3" key="1">
    <citation type="journal article" date="2020" name="Genome Biol.">
        <title>Gamete binning: chromosome-level and haplotype-resolved genome assembly enabled by high-throughput single-cell sequencing of gamete genomes.</title>
        <authorList>
            <person name="Campoy J.A."/>
            <person name="Sun H."/>
            <person name="Goel M."/>
            <person name="Jiao W.-B."/>
            <person name="Folz-Donahue K."/>
            <person name="Wang N."/>
            <person name="Rubio M."/>
            <person name="Liu C."/>
            <person name="Kukat C."/>
            <person name="Ruiz D."/>
            <person name="Huettel B."/>
            <person name="Schneeberger K."/>
        </authorList>
    </citation>
    <scope>NUCLEOTIDE SEQUENCE [LARGE SCALE GENOMIC DNA]</scope>
    <source>
        <strain evidence="3">cv. Rojo Pasion</strain>
    </source>
</reference>
<gene>
    <name evidence="2" type="ORF">ORAREDHAP_LOCUS26991</name>
</gene>
<dbReference type="Pfam" id="PF13963">
    <property type="entry name" value="Transpos_assoc"/>
    <property type="match status" value="1"/>
</dbReference>
<evidence type="ECO:0000313" key="2">
    <source>
        <dbReference type="EMBL" id="CAB4307969.1"/>
    </source>
</evidence>
<accession>A0A6J5X2F6</accession>
<dbReference type="Proteomes" id="UP000507245">
    <property type="component" value="Unassembled WGS sequence"/>
</dbReference>
<organism evidence="2 3">
    <name type="scientific">Prunus armeniaca</name>
    <name type="common">Apricot</name>
    <name type="synonym">Armeniaca vulgaris</name>
    <dbReference type="NCBI Taxonomy" id="36596"/>
    <lineage>
        <taxon>Eukaryota</taxon>
        <taxon>Viridiplantae</taxon>
        <taxon>Streptophyta</taxon>
        <taxon>Embryophyta</taxon>
        <taxon>Tracheophyta</taxon>
        <taxon>Spermatophyta</taxon>
        <taxon>Magnoliopsida</taxon>
        <taxon>eudicotyledons</taxon>
        <taxon>Gunneridae</taxon>
        <taxon>Pentapetalae</taxon>
        <taxon>rosids</taxon>
        <taxon>fabids</taxon>
        <taxon>Rosales</taxon>
        <taxon>Rosaceae</taxon>
        <taxon>Amygdaloideae</taxon>
        <taxon>Amygdaleae</taxon>
        <taxon>Prunus</taxon>
    </lineage>
</organism>
<dbReference type="OrthoDB" id="1750111at2759"/>
<evidence type="ECO:0000259" key="1">
    <source>
        <dbReference type="Pfam" id="PF13963"/>
    </source>
</evidence>
<feature type="domain" description="Transposase-associated" evidence="1">
    <location>
        <begin position="3"/>
        <end position="77"/>
    </location>
</feature>
<evidence type="ECO:0000313" key="3">
    <source>
        <dbReference type="Proteomes" id="UP000507245"/>
    </source>
</evidence>
<keyword evidence="3" id="KW-1185">Reference proteome</keyword>
<dbReference type="InterPro" id="IPR029480">
    <property type="entry name" value="Transpos_assoc"/>
</dbReference>
<dbReference type="AlphaFoldDB" id="A0A6J5X2F6"/>
<protein>
    <recommendedName>
        <fullName evidence="1">Transposase-associated domain-containing protein</fullName>
    </recommendedName>
</protein>
<name>A0A6J5X2F6_PRUAR</name>
<dbReference type="EMBL" id="CAEKKB010000004">
    <property type="protein sequence ID" value="CAB4307969.1"/>
    <property type="molecule type" value="Genomic_DNA"/>
</dbReference>